<organism evidence="1 2">
    <name type="scientific">Vibrio crassostreae</name>
    <dbReference type="NCBI Taxonomy" id="246167"/>
    <lineage>
        <taxon>Bacteria</taxon>
        <taxon>Pseudomonadati</taxon>
        <taxon>Pseudomonadota</taxon>
        <taxon>Gammaproteobacteria</taxon>
        <taxon>Vibrionales</taxon>
        <taxon>Vibrionaceae</taxon>
        <taxon>Vibrio</taxon>
    </lineage>
</organism>
<dbReference type="EMBL" id="CCJV01000039">
    <property type="protein sequence ID" value="CDS98469.1"/>
    <property type="molecule type" value="Genomic_DNA"/>
</dbReference>
<name>A0A822MSC1_9VIBR</name>
<comment type="caution">
    <text evidence="1">The sequence shown here is derived from an EMBL/GenBank/DDBJ whole genome shotgun (WGS) entry which is preliminary data.</text>
</comment>
<evidence type="ECO:0000313" key="2">
    <source>
        <dbReference type="Proteomes" id="UP000049495"/>
    </source>
</evidence>
<proteinExistence type="predicted"/>
<evidence type="ECO:0000313" key="1">
    <source>
        <dbReference type="EMBL" id="CDS98469.1"/>
    </source>
</evidence>
<accession>A0A822MSC1</accession>
<sequence length="55" mass="6388">MIIIEKEKVSISERLDALMSSFSEMNLELKKFDQEQVNSINIAPPITAWNWSKSF</sequence>
<reference evidence="2" key="1">
    <citation type="submission" date="2014-06" db="EMBL/GenBank/DDBJ databases">
        <authorList>
            <person name="Le Roux Frederique"/>
        </authorList>
    </citation>
    <scope>NUCLEOTIDE SEQUENCE [LARGE SCALE GENOMIC DNA]</scope>
    <source>
        <strain evidence="2">J5-5</strain>
    </source>
</reference>
<gene>
    <name evidence="1" type="ORF">VCR5J5_1330007</name>
</gene>
<dbReference type="NCBIfam" id="NF038004">
    <property type="entry name" value="darobactin_RiPP"/>
    <property type="match status" value="1"/>
</dbReference>
<dbReference type="Proteomes" id="UP000049495">
    <property type="component" value="Unassembled WGS sequence"/>
</dbReference>
<protein>
    <submittedName>
        <fullName evidence="1">Uncharacterized protein</fullName>
    </submittedName>
</protein>
<dbReference type="AlphaFoldDB" id="A0A822MSC1"/>
<dbReference type="GeneID" id="93903378"/>
<dbReference type="RefSeq" id="WP_155411105.1">
    <property type="nucleotide sequence ID" value="NZ_AP025478.1"/>
</dbReference>